<protein>
    <submittedName>
        <fullName evidence="1">Uncharacterized protein</fullName>
    </submittedName>
</protein>
<evidence type="ECO:0000313" key="2">
    <source>
        <dbReference type="Proteomes" id="UP000092462"/>
    </source>
</evidence>
<name>A0A1B0EYY4_PHLPP</name>
<dbReference type="EMBL" id="AJVK01033052">
    <property type="status" value="NOT_ANNOTATED_CDS"/>
    <property type="molecule type" value="Genomic_DNA"/>
</dbReference>
<keyword evidence="2" id="KW-1185">Reference proteome</keyword>
<dbReference type="Proteomes" id="UP000092462">
    <property type="component" value="Unassembled WGS sequence"/>
</dbReference>
<proteinExistence type="predicted"/>
<dbReference type="Gene3D" id="3.40.30.10">
    <property type="entry name" value="Glutaredoxin"/>
    <property type="match status" value="1"/>
</dbReference>
<organism evidence="1 2">
    <name type="scientific">Phlebotomus papatasi</name>
    <name type="common">Sandfly</name>
    <dbReference type="NCBI Taxonomy" id="29031"/>
    <lineage>
        <taxon>Eukaryota</taxon>
        <taxon>Metazoa</taxon>
        <taxon>Ecdysozoa</taxon>
        <taxon>Arthropoda</taxon>
        <taxon>Hexapoda</taxon>
        <taxon>Insecta</taxon>
        <taxon>Pterygota</taxon>
        <taxon>Neoptera</taxon>
        <taxon>Endopterygota</taxon>
        <taxon>Diptera</taxon>
        <taxon>Nematocera</taxon>
        <taxon>Psychodoidea</taxon>
        <taxon>Psychodidae</taxon>
        <taxon>Phlebotomus</taxon>
        <taxon>Phlebotomus</taxon>
    </lineage>
</organism>
<dbReference type="EnsemblMetazoa" id="PPAI006442-RA">
    <property type="protein sequence ID" value="PPAI006442-PA"/>
    <property type="gene ID" value="PPAI006442"/>
</dbReference>
<sequence>MESHDPVANLSGSFEVQINEKSVHSKLSSMAFPNFSDVAKNAKKAAAGEDLGHVRHQPITDCVLQ</sequence>
<accession>A0A1B0EYY4</accession>
<dbReference type="AlphaFoldDB" id="A0A1B0EYY4"/>
<reference evidence="1" key="1">
    <citation type="submission" date="2022-08" db="UniProtKB">
        <authorList>
            <consortium name="EnsemblMetazoa"/>
        </authorList>
    </citation>
    <scope>IDENTIFICATION</scope>
    <source>
        <strain evidence="1">Israel</strain>
    </source>
</reference>
<evidence type="ECO:0000313" key="1">
    <source>
        <dbReference type="EnsemblMetazoa" id="PPAI006442-PA"/>
    </source>
</evidence>
<dbReference type="VEuPathDB" id="VectorBase:PPAPM1_000452"/>
<dbReference type="VEuPathDB" id="VectorBase:PPAI006442"/>